<reference evidence="3" key="1">
    <citation type="journal article" date="2014" name="Int. J. Syst. Evol. Microbiol.">
        <title>Complete genome sequence of Corynebacterium casei LMG S-19264T (=DSM 44701T), isolated from a smear-ripened cheese.</title>
        <authorList>
            <consortium name="US DOE Joint Genome Institute (JGI-PGF)"/>
            <person name="Walter F."/>
            <person name="Albersmeier A."/>
            <person name="Kalinowski J."/>
            <person name="Ruckert C."/>
        </authorList>
    </citation>
    <scope>NUCLEOTIDE SEQUENCE</scope>
    <source>
        <strain evidence="3">JCM 4988</strain>
    </source>
</reference>
<evidence type="ECO:0000259" key="2">
    <source>
        <dbReference type="PROSITE" id="PS50902"/>
    </source>
</evidence>
<name>A0A918UIJ8_9ACTN</name>
<evidence type="ECO:0000256" key="1">
    <source>
        <dbReference type="ARBA" id="ARBA00006961"/>
    </source>
</evidence>
<comment type="caution">
    <text evidence="3">The sequence shown here is derived from an EMBL/GenBank/DDBJ whole genome shotgun (WGS) entry which is preliminary data.</text>
</comment>
<dbReference type="Proteomes" id="UP000630936">
    <property type="component" value="Unassembled WGS sequence"/>
</dbReference>
<dbReference type="PANTHER" id="PTHR30546">
    <property type="entry name" value="FLAVODOXIN-RELATED PROTEIN WRBA-RELATED"/>
    <property type="match status" value="1"/>
</dbReference>
<reference evidence="3" key="2">
    <citation type="submission" date="2020-09" db="EMBL/GenBank/DDBJ databases">
        <authorList>
            <person name="Sun Q."/>
            <person name="Ohkuma M."/>
        </authorList>
    </citation>
    <scope>NUCLEOTIDE SEQUENCE</scope>
    <source>
        <strain evidence="3">JCM 4988</strain>
    </source>
</reference>
<dbReference type="FunFam" id="3.40.50.360:FF:000001">
    <property type="entry name" value="NAD(P)H dehydrogenase (Quinone) FQR1-like"/>
    <property type="match status" value="1"/>
</dbReference>
<dbReference type="SUPFAM" id="SSF52218">
    <property type="entry name" value="Flavoproteins"/>
    <property type="match status" value="1"/>
</dbReference>
<dbReference type="InterPro" id="IPR010089">
    <property type="entry name" value="Flavoprotein_WrbA-like"/>
</dbReference>
<dbReference type="EMBL" id="BMWG01000001">
    <property type="protein sequence ID" value="GGZ12958.1"/>
    <property type="molecule type" value="Genomic_DNA"/>
</dbReference>
<feature type="domain" description="Flavodoxin-like" evidence="2">
    <location>
        <begin position="9"/>
        <end position="195"/>
    </location>
</feature>
<evidence type="ECO:0000313" key="4">
    <source>
        <dbReference type="Proteomes" id="UP000630936"/>
    </source>
</evidence>
<evidence type="ECO:0000313" key="3">
    <source>
        <dbReference type="EMBL" id="GGZ12958.1"/>
    </source>
</evidence>
<dbReference type="NCBIfam" id="NF002999">
    <property type="entry name" value="PRK03767.1"/>
    <property type="match status" value="1"/>
</dbReference>
<protein>
    <submittedName>
        <fullName evidence="3">TrpR-binding protein WrbA</fullName>
    </submittedName>
</protein>
<organism evidence="3 4">
    <name type="scientific">Streptomyces inusitatus</name>
    <dbReference type="NCBI Taxonomy" id="68221"/>
    <lineage>
        <taxon>Bacteria</taxon>
        <taxon>Bacillati</taxon>
        <taxon>Actinomycetota</taxon>
        <taxon>Actinomycetes</taxon>
        <taxon>Kitasatosporales</taxon>
        <taxon>Streptomycetaceae</taxon>
        <taxon>Streptomyces</taxon>
    </lineage>
</organism>
<dbReference type="InterPro" id="IPR029039">
    <property type="entry name" value="Flavoprotein-like_sf"/>
</dbReference>
<dbReference type="GO" id="GO:0016020">
    <property type="term" value="C:membrane"/>
    <property type="evidence" value="ECO:0007669"/>
    <property type="project" value="TreeGrafter"/>
</dbReference>
<dbReference type="NCBIfam" id="TIGR01755">
    <property type="entry name" value="flav_wrbA"/>
    <property type="match status" value="1"/>
</dbReference>
<dbReference type="PROSITE" id="PS50902">
    <property type="entry name" value="FLAVODOXIN_LIKE"/>
    <property type="match status" value="1"/>
</dbReference>
<dbReference type="GO" id="GO:0003955">
    <property type="term" value="F:NAD(P)H dehydrogenase (quinone) activity"/>
    <property type="evidence" value="ECO:0007669"/>
    <property type="project" value="InterPro"/>
</dbReference>
<dbReference type="Pfam" id="PF03358">
    <property type="entry name" value="FMN_red"/>
    <property type="match status" value="1"/>
</dbReference>
<dbReference type="InterPro" id="IPR008254">
    <property type="entry name" value="Flavodoxin/NO_synth"/>
</dbReference>
<dbReference type="InterPro" id="IPR005025">
    <property type="entry name" value="FMN_Rdtase-like_dom"/>
</dbReference>
<dbReference type="RefSeq" id="WP_190120818.1">
    <property type="nucleotide sequence ID" value="NZ_BMWG01000001.1"/>
</dbReference>
<dbReference type="AlphaFoldDB" id="A0A918UIJ8"/>
<accession>A0A918UIJ8</accession>
<dbReference type="Gene3D" id="3.40.50.360">
    <property type="match status" value="1"/>
</dbReference>
<dbReference type="GO" id="GO:0010181">
    <property type="term" value="F:FMN binding"/>
    <property type="evidence" value="ECO:0007669"/>
    <property type="project" value="InterPro"/>
</dbReference>
<keyword evidence="4" id="KW-1185">Reference proteome</keyword>
<comment type="similarity">
    <text evidence="1">Belongs to the WrbA family.</text>
</comment>
<gene>
    <name evidence="3" type="primary">wrbA</name>
    <name evidence="3" type="ORF">GCM10010387_01120</name>
</gene>
<proteinExistence type="inferred from homology"/>
<dbReference type="PANTHER" id="PTHR30546:SF23">
    <property type="entry name" value="FLAVOPROTEIN-LIKE PROTEIN YCP4-RELATED"/>
    <property type="match status" value="1"/>
</dbReference>
<sequence length="203" mass="21404">MTAAVSPKIAVIYYSSTGSVHHLAQAVAEGAEKAGAEVRLRRVTELAPDAAIDSNPAWRAHVDAAKDVEIASHEDLEWADAYAFGTPTRFGNVASQLKQFIDGTGGLWQRGVFADKPASAFASASNLHGGNESTLLALYNTFYHWGSLIVPPGYTDQSVYAATGNPYGTAHASGAGDLPGENILDAARYQGQRLATITARLQG</sequence>